<reference evidence="3 4" key="1">
    <citation type="journal article" date="2015" name="PLoS ONE">
        <title>Genome Sequence of Bacillus endophyticus and Analysis of Its Companion Mechanism in the Ketogulonigenium vulgare-Bacillus Strain Consortium.</title>
        <authorList>
            <person name="Jia N."/>
            <person name="Du J."/>
            <person name="Ding M.Z."/>
            <person name="Gao F."/>
            <person name="Yuan Y.J."/>
        </authorList>
    </citation>
    <scope>NUCLEOTIDE SEQUENCE [LARGE SCALE GENOMIC DNA]</scope>
    <source>
        <strain evidence="3 4">Hbe603</strain>
    </source>
</reference>
<dbReference type="Pfam" id="PF01497">
    <property type="entry name" value="Peripla_BP_2"/>
    <property type="match status" value="1"/>
</dbReference>
<evidence type="ECO:0000313" key="4">
    <source>
        <dbReference type="Proteomes" id="UP000036202"/>
    </source>
</evidence>
<reference evidence="4" key="2">
    <citation type="submission" date="2015-06" db="EMBL/GenBank/DDBJ databases">
        <title>Genome Sequence of Bacillus endophyticus and Analysis of its Companion Mechanism in the Ketogulonigenium vulgare-Bacillus strain Consortium.</title>
        <authorList>
            <person name="Jia N."/>
            <person name="Du J."/>
            <person name="Ding M.-Z."/>
            <person name="Gao F."/>
            <person name="Yuan Y.-J."/>
        </authorList>
    </citation>
    <scope>NUCLEOTIDE SEQUENCE [LARGE SCALE GENOMIC DNA]</scope>
    <source>
        <strain evidence="4">Hbe603</strain>
    </source>
</reference>
<evidence type="ECO:0000256" key="1">
    <source>
        <dbReference type="ARBA" id="ARBA00008814"/>
    </source>
</evidence>
<dbReference type="PROSITE" id="PS51257">
    <property type="entry name" value="PROKAR_LIPOPROTEIN"/>
    <property type="match status" value="1"/>
</dbReference>
<dbReference type="FunFam" id="3.40.50.1980:FF:000035">
    <property type="entry name" value="Iron ABC transporter substrate-binding protein"/>
    <property type="match status" value="1"/>
</dbReference>
<organism evidence="3 4">
    <name type="scientific">Priestia filamentosa</name>
    <dbReference type="NCBI Taxonomy" id="1402861"/>
    <lineage>
        <taxon>Bacteria</taxon>
        <taxon>Bacillati</taxon>
        <taxon>Bacillota</taxon>
        <taxon>Bacilli</taxon>
        <taxon>Bacillales</taxon>
        <taxon>Bacillaceae</taxon>
        <taxon>Priestia</taxon>
    </lineage>
</organism>
<dbReference type="PANTHER" id="PTHR30535:SF34">
    <property type="entry name" value="MOLYBDATE-BINDING PROTEIN MOLA"/>
    <property type="match status" value="1"/>
</dbReference>
<name>A0A0H4KZ41_9BACI</name>
<dbReference type="PATRIC" id="fig|135735.6.peg.3603"/>
<proteinExistence type="inferred from homology"/>
<comment type="similarity">
    <text evidence="1">Belongs to the bacterial solute-binding protein 8 family.</text>
</comment>
<dbReference type="OrthoDB" id="9816357at2"/>
<evidence type="ECO:0000313" key="3">
    <source>
        <dbReference type="EMBL" id="AKO93613.1"/>
    </source>
</evidence>
<sequence length="315" mass="34297">MKKLYMLLFAVVLVLSACNSGGNDNSSTKNNSASVQQDKVYPVSIEDARGEKVKLEKQPKKVVSLIPSNTEILYNIGAGKQVVGVTDNDTYPKEVKEKESVGGMEPNVEKIISLNPDLVLAHASTMASGSDLYKQLEDAGIKVFVVKDAQTFDATYQSIETIGALTGHVEKAEETIADMKESVKEITDKAKEVKDKKKVWVEISSDLYTTGEGTFMNEMLTLIGAENVAKDQEGWVQLSKEDVVALNPDVILTTYGAADKNAVANIKKRPGFEAVKAVETNSITDLNSDEVTRPGPRLVNGLEDMAKAVYPEVYK</sequence>
<dbReference type="Proteomes" id="UP000036202">
    <property type="component" value="Chromosome"/>
</dbReference>
<dbReference type="CDD" id="cd01143">
    <property type="entry name" value="YvrC"/>
    <property type="match status" value="1"/>
</dbReference>
<dbReference type="GO" id="GO:0071281">
    <property type="term" value="P:cellular response to iron ion"/>
    <property type="evidence" value="ECO:0007669"/>
    <property type="project" value="TreeGrafter"/>
</dbReference>
<dbReference type="InterPro" id="IPR002491">
    <property type="entry name" value="ABC_transptr_periplasmic_BD"/>
</dbReference>
<dbReference type="PROSITE" id="PS50983">
    <property type="entry name" value="FE_B12_PBP"/>
    <property type="match status" value="1"/>
</dbReference>
<dbReference type="Gene3D" id="3.40.50.1980">
    <property type="entry name" value="Nitrogenase molybdenum iron protein domain"/>
    <property type="match status" value="2"/>
</dbReference>
<dbReference type="AlphaFoldDB" id="A0A0H4KZ41"/>
<dbReference type="NCBIfam" id="NF038402">
    <property type="entry name" value="TroA_like"/>
    <property type="match status" value="1"/>
</dbReference>
<dbReference type="KEGG" id="beo:BEH_16950"/>
<dbReference type="PANTHER" id="PTHR30535">
    <property type="entry name" value="VITAMIN B12-BINDING PROTEIN"/>
    <property type="match status" value="1"/>
</dbReference>
<accession>A0A0H4KZ41</accession>
<protein>
    <submittedName>
        <fullName evidence="3">Iron ABC transporter substrate-binding protein</fullName>
    </submittedName>
</protein>
<dbReference type="EMBL" id="CP011974">
    <property type="protein sequence ID" value="AKO93613.1"/>
    <property type="molecule type" value="Genomic_DNA"/>
</dbReference>
<dbReference type="RefSeq" id="WP_040056517.1">
    <property type="nucleotide sequence ID" value="NZ_CP011974.1"/>
</dbReference>
<dbReference type="InterPro" id="IPR050902">
    <property type="entry name" value="ABC_Transporter_SBP"/>
</dbReference>
<dbReference type="SUPFAM" id="SSF53807">
    <property type="entry name" value="Helical backbone' metal receptor"/>
    <property type="match status" value="1"/>
</dbReference>
<dbReference type="InterPro" id="IPR054828">
    <property type="entry name" value="Vit_B12_bind_prot"/>
</dbReference>
<evidence type="ECO:0000256" key="2">
    <source>
        <dbReference type="ARBA" id="ARBA00022729"/>
    </source>
</evidence>
<keyword evidence="2" id="KW-0732">Signal</keyword>
<keyword evidence="4" id="KW-1185">Reference proteome</keyword>
<gene>
    <name evidence="3" type="ORF">BEH_16950</name>
</gene>